<dbReference type="AlphaFoldDB" id="A0A5B7JQ56"/>
<protein>
    <submittedName>
        <fullName evidence="1">Uncharacterized protein</fullName>
    </submittedName>
</protein>
<evidence type="ECO:0000313" key="1">
    <source>
        <dbReference type="EMBL" id="MPD00112.1"/>
    </source>
</evidence>
<sequence>MAFLLLPVAAASLFPSVFLLRPLLPDFFQHPSLPVLLRPLQPRPRHSIFITPS</sequence>
<gene>
    <name evidence="1" type="ORF">E2C01_095563</name>
</gene>
<reference evidence="1 2" key="1">
    <citation type="submission" date="2019-05" db="EMBL/GenBank/DDBJ databases">
        <title>Another draft genome of Portunus trituberculatus and its Hox gene families provides insights of decapod evolution.</title>
        <authorList>
            <person name="Jeong J.-H."/>
            <person name="Song I."/>
            <person name="Kim S."/>
            <person name="Choi T."/>
            <person name="Kim D."/>
            <person name="Ryu S."/>
            <person name="Kim W."/>
        </authorList>
    </citation>
    <scope>NUCLEOTIDE SEQUENCE [LARGE SCALE GENOMIC DNA]</scope>
    <source>
        <tissue evidence="1">Muscle</tissue>
    </source>
</reference>
<dbReference type="Proteomes" id="UP000324222">
    <property type="component" value="Unassembled WGS sequence"/>
</dbReference>
<keyword evidence="2" id="KW-1185">Reference proteome</keyword>
<accession>A0A5B7JQ56</accession>
<dbReference type="EMBL" id="VSRR010121420">
    <property type="protein sequence ID" value="MPD00112.1"/>
    <property type="molecule type" value="Genomic_DNA"/>
</dbReference>
<proteinExistence type="predicted"/>
<evidence type="ECO:0000313" key="2">
    <source>
        <dbReference type="Proteomes" id="UP000324222"/>
    </source>
</evidence>
<comment type="caution">
    <text evidence="1">The sequence shown here is derived from an EMBL/GenBank/DDBJ whole genome shotgun (WGS) entry which is preliminary data.</text>
</comment>
<name>A0A5B7JQ56_PORTR</name>
<organism evidence="1 2">
    <name type="scientific">Portunus trituberculatus</name>
    <name type="common">Swimming crab</name>
    <name type="synonym">Neptunus trituberculatus</name>
    <dbReference type="NCBI Taxonomy" id="210409"/>
    <lineage>
        <taxon>Eukaryota</taxon>
        <taxon>Metazoa</taxon>
        <taxon>Ecdysozoa</taxon>
        <taxon>Arthropoda</taxon>
        <taxon>Crustacea</taxon>
        <taxon>Multicrustacea</taxon>
        <taxon>Malacostraca</taxon>
        <taxon>Eumalacostraca</taxon>
        <taxon>Eucarida</taxon>
        <taxon>Decapoda</taxon>
        <taxon>Pleocyemata</taxon>
        <taxon>Brachyura</taxon>
        <taxon>Eubrachyura</taxon>
        <taxon>Portunoidea</taxon>
        <taxon>Portunidae</taxon>
        <taxon>Portuninae</taxon>
        <taxon>Portunus</taxon>
    </lineage>
</organism>